<feature type="domain" description="ApeA N-terminal" evidence="1">
    <location>
        <begin position="28"/>
        <end position="252"/>
    </location>
</feature>
<dbReference type="Pfam" id="PF18862">
    <property type="entry name" value="ApeA_NTD1"/>
    <property type="match status" value="1"/>
</dbReference>
<evidence type="ECO:0000313" key="3">
    <source>
        <dbReference type="Proteomes" id="UP000467522"/>
    </source>
</evidence>
<proteinExistence type="predicted"/>
<gene>
    <name evidence="2" type="ORF">GAK33_01150</name>
</gene>
<dbReference type="InterPro" id="IPR041223">
    <property type="entry name" value="ApeA_NTD"/>
</dbReference>
<protein>
    <recommendedName>
        <fullName evidence="1">ApeA N-terminal domain-containing protein</fullName>
    </recommendedName>
</protein>
<dbReference type="Proteomes" id="UP000467522">
    <property type="component" value="Unassembled WGS sequence"/>
</dbReference>
<accession>A0A833URH5</accession>
<dbReference type="RefSeq" id="WP_278644055.1">
    <property type="nucleotide sequence ID" value="NZ_WNDV01000002.1"/>
</dbReference>
<sequence>MNSEINFTQDYSYSVTATHATLGQLGDGRLTFGPGKGTTLQFRLSTLKLTERQTLDEVHAVTEAGQHFTLFDCQFEQLFLSCEYIVSTETTDAFVLAEVEVLDIAPWFFEYQRIEGKPGAKIEWVNTPHEINASLTLDDKNLTFKAYPHTTIDQTNDGHLIKDSVLFSIESTSALSISKVRRYTTDLLALLSILLGTPASILSVGIKSDNGSSSYAFFPYYEPESDTGTRKKGSQDYFLKKPIFEATWQTIVQNFFPSELRDPLWLRLSGMKRYKDFWEYKVLGYVTLWEAYVSSQTHSLGKKTIAIPTKAVKRFHEKLDKSELTLSNAQVQGVKDLADSVFQTREYTLQEKTEIVISQADPDIVEIINLSSDAFVRLRKIRDEIAHGDIITIPPDEHPLLSTRIEKLTLLLTYFAFIEFGLKKDDFLACLRSTWNRMVRGANLNEAHLDKVTGNAEFITLTSENLLALKPVATGQAFCCFYRNDHGDVSYSLDDTKTYFAKLRSNTLGNNPDYNEVFNNHEKKIRYVPNLYFEDGQHNLHFTAVILFE</sequence>
<comment type="caution">
    <text evidence="2">The sequence shown here is derived from an EMBL/GenBank/DDBJ whole genome shotgun (WGS) entry which is preliminary data.</text>
</comment>
<name>A0A833URH5_BURL3</name>
<organism evidence="2 3">
    <name type="scientific">Burkholderia lata (strain ATCC 17760 / DSM 23089 / LMG 22485 / NCIMB 9086 / R18194 / 383)</name>
    <dbReference type="NCBI Taxonomy" id="482957"/>
    <lineage>
        <taxon>Bacteria</taxon>
        <taxon>Pseudomonadati</taxon>
        <taxon>Pseudomonadota</taxon>
        <taxon>Betaproteobacteria</taxon>
        <taxon>Burkholderiales</taxon>
        <taxon>Burkholderiaceae</taxon>
        <taxon>Burkholderia</taxon>
        <taxon>Burkholderia cepacia complex</taxon>
    </lineage>
</organism>
<dbReference type="EMBL" id="WNDV01000002">
    <property type="protein sequence ID" value="KAF1040150.1"/>
    <property type="molecule type" value="Genomic_DNA"/>
</dbReference>
<dbReference type="AlphaFoldDB" id="A0A833URH5"/>
<evidence type="ECO:0000259" key="1">
    <source>
        <dbReference type="Pfam" id="PF18862"/>
    </source>
</evidence>
<reference evidence="3" key="1">
    <citation type="journal article" date="2020" name="MBio">
        <title>Horizontal gene transfer to a defensive symbiont with a reduced genome amongst a multipartite beetle microbiome.</title>
        <authorList>
            <person name="Waterworth S.C."/>
            <person name="Florez L.V."/>
            <person name="Rees E.R."/>
            <person name="Hertweck C."/>
            <person name="Kaltenpoth M."/>
            <person name="Kwan J.C."/>
        </authorList>
    </citation>
    <scope>NUCLEOTIDE SEQUENCE [LARGE SCALE GENOMIC DNA]</scope>
</reference>
<evidence type="ECO:0000313" key="2">
    <source>
        <dbReference type="EMBL" id="KAF1040150.1"/>
    </source>
</evidence>